<dbReference type="GO" id="GO:0032936">
    <property type="term" value="C:SREBP-SCAP complex"/>
    <property type="evidence" value="ECO:0007669"/>
    <property type="project" value="TreeGrafter"/>
</dbReference>
<dbReference type="PANTHER" id="PTHR46378:SF1">
    <property type="entry name" value="STEROL REGULATORY ELEMENT-BINDING PROTEIN CLEAVAGE-ACTIVATING PROTEIN"/>
    <property type="match status" value="1"/>
</dbReference>
<evidence type="ECO:0000256" key="3">
    <source>
        <dbReference type="ARBA" id="ARBA00022574"/>
    </source>
</evidence>
<evidence type="ECO:0000256" key="8">
    <source>
        <dbReference type="SAM" id="MobiDB-lite"/>
    </source>
</evidence>
<keyword evidence="3" id="KW-0853">WD repeat</keyword>
<dbReference type="InterPro" id="IPR030225">
    <property type="entry name" value="SCAP"/>
</dbReference>
<evidence type="ECO:0000256" key="5">
    <source>
        <dbReference type="ARBA" id="ARBA00022824"/>
    </source>
</evidence>
<keyword evidence="5" id="KW-0256">Endoplasmic reticulum</keyword>
<evidence type="ECO:0000256" key="6">
    <source>
        <dbReference type="ARBA" id="ARBA00023034"/>
    </source>
</evidence>
<feature type="transmembrane region" description="Helical" evidence="9">
    <location>
        <begin position="65"/>
        <end position="87"/>
    </location>
</feature>
<dbReference type="GO" id="GO:0000139">
    <property type="term" value="C:Golgi membrane"/>
    <property type="evidence" value="ECO:0007669"/>
    <property type="project" value="UniProtKB-SubCell"/>
</dbReference>
<evidence type="ECO:0000256" key="9">
    <source>
        <dbReference type="SAM" id="Phobius"/>
    </source>
</evidence>
<evidence type="ECO:0000313" key="12">
    <source>
        <dbReference type="Proteomes" id="UP000016924"/>
    </source>
</evidence>
<keyword evidence="9" id="KW-0812">Transmembrane</keyword>
<name>R7YHX0_CONA1</name>
<dbReference type="InterPro" id="IPR000731">
    <property type="entry name" value="SSD"/>
</dbReference>
<dbReference type="PANTHER" id="PTHR46378">
    <property type="entry name" value="STEROL REGULATORY ELEMENT-BINDING PROTEIN CLEAVAGE-ACTIVATING PROTEIN"/>
    <property type="match status" value="1"/>
</dbReference>
<comment type="subcellular location">
    <subcellularLocation>
        <location evidence="1">Endoplasmic reticulum</location>
    </subcellularLocation>
    <subcellularLocation>
        <location evidence="2">Golgi apparatus membrane</location>
    </subcellularLocation>
</comment>
<feature type="transmembrane region" description="Helical" evidence="9">
    <location>
        <begin position="335"/>
        <end position="360"/>
    </location>
</feature>
<evidence type="ECO:0000313" key="11">
    <source>
        <dbReference type="EMBL" id="EON61483.1"/>
    </source>
</evidence>
<feature type="region of interest" description="Disordered" evidence="8">
    <location>
        <begin position="1024"/>
        <end position="1078"/>
    </location>
</feature>
<dbReference type="AlphaFoldDB" id="R7YHX0"/>
<keyword evidence="9" id="KW-1133">Transmembrane helix</keyword>
<feature type="transmembrane region" description="Helical" evidence="9">
    <location>
        <begin position="437"/>
        <end position="460"/>
    </location>
</feature>
<feature type="compositionally biased region" description="Basic and acidic residues" evidence="8">
    <location>
        <begin position="7"/>
        <end position="20"/>
    </location>
</feature>
<dbReference type="GO" id="GO:0005789">
    <property type="term" value="C:endoplasmic reticulum membrane"/>
    <property type="evidence" value="ECO:0007669"/>
    <property type="project" value="InterPro"/>
</dbReference>
<keyword evidence="4" id="KW-0677">Repeat</keyword>
<gene>
    <name evidence="11" type="ORF">W97_00698</name>
</gene>
<dbReference type="SUPFAM" id="SSF82866">
    <property type="entry name" value="Multidrug efflux transporter AcrB transmembrane domain"/>
    <property type="match status" value="1"/>
</dbReference>
<dbReference type="Pfam" id="PF12349">
    <property type="entry name" value="Sterol-sensing"/>
    <property type="match status" value="1"/>
</dbReference>
<feature type="transmembrane region" description="Helical" evidence="9">
    <location>
        <begin position="372"/>
        <end position="392"/>
    </location>
</feature>
<keyword evidence="12" id="KW-1185">Reference proteome</keyword>
<dbReference type="GO" id="GO:0045540">
    <property type="term" value="P:regulation of cholesterol biosynthetic process"/>
    <property type="evidence" value="ECO:0007669"/>
    <property type="project" value="TreeGrafter"/>
</dbReference>
<accession>R7YHX0</accession>
<dbReference type="PROSITE" id="PS50156">
    <property type="entry name" value="SSD"/>
    <property type="match status" value="1"/>
</dbReference>
<feature type="region of interest" description="Disordered" evidence="8">
    <location>
        <begin position="1"/>
        <end position="22"/>
    </location>
</feature>
<dbReference type="OMA" id="EFQFRPM"/>
<dbReference type="EMBL" id="JH767555">
    <property type="protein sequence ID" value="EON61483.1"/>
    <property type="molecule type" value="Genomic_DNA"/>
</dbReference>
<dbReference type="STRING" id="1168221.R7YHX0"/>
<evidence type="ECO:0000256" key="1">
    <source>
        <dbReference type="ARBA" id="ARBA00004240"/>
    </source>
</evidence>
<evidence type="ECO:0000256" key="4">
    <source>
        <dbReference type="ARBA" id="ARBA00022737"/>
    </source>
</evidence>
<dbReference type="OrthoDB" id="1914839at2759"/>
<feature type="transmembrane region" description="Helical" evidence="9">
    <location>
        <begin position="309"/>
        <end position="329"/>
    </location>
</feature>
<dbReference type="Proteomes" id="UP000016924">
    <property type="component" value="Unassembled WGS sequence"/>
</dbReference>
<dbReference type="HOGENOM" id="CLU_004183_0_0_1"/>
<reference evidence="12" key="1">
    <citation type="submission" date="2012-06" db="EMBL/GenBank/DDBJ databases">
        <title>The genome sequence of Coniosporium apollinis CBS 100218.</title>
        <authorList>
            <consortium name="The Broad Institute Genome Sequencing Platform"/>
            <person name="Cuomo C."/>
            <person name="Gorbushina A."/>
            <person name="Noack S."/>
            <person name="Walker B."/>
            <person name="Young S.K."/>
            <person name="Zeng Q."/>
            <person name="Gargeya S."/>
            <person name="Fitzgerald M."/>
            <person name="Haas B."/>
            <person name="Abouelleil A."/>
            <person name="Alvarado L."/>
            <person name="Arachchi H.M."/>
            <person name="Berlin A.M."/>
            <person name="Chapman S.B."/>
            <person name="Goldberg J."/>
            <person name="Griggs A."/>
            <person name="Gujja S."/>
            <person name="Hansen M."/>
            <person name="Howarth C."/>
            <person name="Imamovic A."/>
            <person name="Larimer J."/>
            <person name="McCowan C."/>
            <person name="Montmayeur A."/>
            <person name="Murphy C."/>
            <person name="Neiman D."/>
            <person name="Pearson M."/>
            <person name="Priest M."/>
            <person name="Roberts A."/>
            <person name="Saif S."/>
            <person name="Shea T."/>
            <person name="Sisk P."/>
            <person name="Sykes S."/>
            <person name="Wortman J."/>
            <person name="Nusbaum C."/>
            <person name="Birren B."/>
        </authorList>
    </citation>
    <scope>NUCLEOTIDE SEQUENCE [LARGE SCALE GENOMIC DNA]</scope>
    <source>
        <strain evidence="12">CBS 100218</strain>
    </source>
</reference>
<feature type="transmembrane region" description="Helical" evidence="9">
    <location>
        <begin position="511"/>
        <end position="529"/>
    </location>
</feature>
<keyword evidence="7 9" id="KW-0472">Membrane</keyword>
<keyword evidence="6" id="KW-0333">Golgi apparatus</keyword>
<organism evidence="11 12">
    <name type="scientific">Coniosporium apollinis (strain CBS 100218)</name>
    <name type="common">Rock-inhabiting black yeast</name>
    <dbReference type="NCBI Taxonomy" id="1168221"/>
    <lineage>
        <taxon>Eukaryota</taxon>
        <taxon>Fungi</taxon>
        <taxon>Dikarya</taxon>
        <taxon>Ascomycota</taxon>
        <taxon>Pezizomycotina</taxon>
        <taxon>Dothideomycetes</taxon>
        <taxon>Dothideomycetes incertae sedis</taxon>
        <taxon>Coniosporium</taxon>
    </lineage>
</organism>
<sequence>MTLQQDQNKDLEVEEAERHSPLGPGVRSRYLLYPFRGTAEPPQLAPTHPIRKAFYRYGITTARHWLLSILLSVATAVLLCYPVLFLYDNPTAGSYQLPHHVWTSARVFEGGEETRADVAMRQVWVHGDYMGALNHRVLEDALSIQDYLIGGSFGQQSIEVPELRPNGSTEKIVLNSCGSFRPGQNNSWGFHSPLMYWNCSSAAIKADTDLLKTINEQPHRQSFLNFTLRLPSVFAGKSFENNKLLAADALVITLFDRSGLDMGDEWDARSAALVRNASGRWSFYPESGKTARSQLYEFRFRPVSWIDDFIMALAYGLMAFHVVVSLRKLRAVKSWVGLGLTVISQIAISVIASFTICGMLRINLTQIPREAYPFVVFAIGLENMFRLINAVLANPPEMPTISRVGNALGDVGHLSLAAVAQNLALLWLLSRVVSPGVAAFCAFAAVALVFDFVFHLTFFVPVLSVDVRRTELQDFLDKANLAQAKAKTPKQEQQTWIHALLQGKLPVSTRIAGSAAMMCFVVALNWHFFDSENSALSVLQLFRLMRAAKKLRAHRDPLAIPPPINQARTPAAWLRMQDYDTAREFVHFVKPHGHSFVVRLYEPLTVVMKGANRRGAMDESSSFLVALRKIADEHFFPIALAIVFAIAIVTLLMNYLLWNELSEEEPEVEDYVDPVISINTLPKSHALDIVKLTACRRGHVVSVSLDRSTSIYLLDARSKAYSHISLKTASMSPPLWPIIATAIDETGQWLALCTDTGRLAFWNFVERRFLHSVAICLRGHLPLMFSFAALQSDDAERLNLIITTSDGWITDVELYSSHVEKHQIHDSHILSSSLSGCIKDQINILSISRGSRVWLTTRRLDGEWTSEILSCFGPRPTVDNKTPKYKSAIDVLGLCMFALTGPCAIDLICPRSRTRFYTLRTGHMKGGSLRVLPSQRQTCPTCSAPAVHSLCLVYTDSEAQDCVMRTYQMDDEPSSLICLRPPLDDESRACQGLESAMSLEHRVEQPGVWGATLAQSIIGIRQRSLSRVPSPASTTSDTKGNLSSAPPNGYTNGALKHRHASPPSSPEAPKANHTRPPAALSDTNVWEAWTLSATGEFHATPLLSLESRRDAESSYPGFDAAASDPDAEEQLFVANPGPIARLGKRSIAIGFGNTVKILSLGNERFEEDGNARPGPALASSKWRKKCFTRKTL</sequence>
<protein>
    <recommendedName>
        <fullName evidence="10">SSD domain-containing protein</fullName>
    </recommendedName>
</protein>
<dbReference type="RefSeq" id="XP_007776800.1">
    <property type="nucleotide sequence ID" value="XM_007778610.1"/>
</dbReference>
<dbReference type="eggNOG" id="KOG1933">
    <property type="taxonomic scope" value="Eukaryota"/>
</dbReference>
<evidence type="ECO:0000259" key="10">
    <source>
        <dbReference type="PROSITE" id="PS50156"/>
    </source>
</evidence>
<feature type="compositionally biased region" description="Polar residues" evidence="8">
    <location>
        <begin position="1024"/>
        <end position="1051"/>
    </location>
</feature>
<dbReference type="GeneID" id="19898009"/>
<dbReference type="GO" id="GO:0032933">
    <property type="term" value="P:SREBP signaling pathway"/>
    <property type="evidence" value="ECO:0007669"/>
    <property type="project" value="InterPro"/>
</dbReference>
<evidence type="ECO:0000256" key="2">
    <source>
        <dbReference type="ARBA" id="ARBA00004394"/>
    </source>
</evidence>
<feature type="domain" description="SSD" evidence="10">
    <location>
        <begin position="307"/>
        <end position="465"/>
    </location>
</feature>
<evidence type="ECO:0000256" key="7">
    <source>
        <dbReference type="ARBA" id="ARBA00023136"/>
    </source>
</evidence>
<dbReference type="GO" id="GO:0032934">
    <property type="term" value="F:sterol binding"/>
    <property type="evidence" value="ECO:0007669"/>
    <property type="project" value="InterPro"/>
</dbReference>
<proteinExistence type="predicted"/>
<feature type="transmembrane region" description="Helical" evidence="9">
    <location>
        <begin position="635"/>
        <end position="658"/>
    </location>
</feature>
<dbReference type="InterPro" id="IPR053958">
    <property type="entry name" value="HMGCR/SNAP/NPC1-like_SSD"/>
</dbReference>